<feature type="binding site" evidence="2">
    <location>
        <position position="113"/>
    </location>
    <ligand>
        <name>substrate</name>
    </ligand>
</feature>
<dbReference type="FunFam" id="3.20.20.100:FF:000023">
    <property type="entry name" value="aldose reductase"/>
    <property type="match status" value="1"/>
</dbReference>
<sequence length="316" mass="35860">MSSVPTVKLNNGYEIPVLGLGTYKALGGEVEKAVKDAIDANYRHIDTAYLYGNEAEVGNAVRAKIAEKIIKREDMFIVTKLWSNFHEPDKVEYACRLSLKNLNLDYIDLYLIHWPFSFPHISDNDSWPVDGNGVAIVNDDIDILDTYKAMERLVDQGLVRSIGLSNFNSEQITHILNGCKIKPVINQVEFSPSLNQRKLIEFCKERGIAVSAFTPLGRPNPQLKTPAFIYDDSVIEIGRKYNKTSAQVVLRYLIQCGSIPIPKSQTKERIQQNIDVFDFELNSDEMSVLDQFNTGHRIALLPALKHSKYYPFNIEF</sequence>
<dbReference type="CDD" id="cd19116">
    <property type="entry name" value="AKR_AKR2E1-5"/>
    <property type="match status" value="1"/>
</dbReference>
<reference evidence="5" key="1">
    <citation type="submission" date="2022-07" db="EMBL/GenBank/DDBJ databases">
        <authorList>
            <person name="Trinca V."/>
            <person name="Uliana J.V.C."/>
            <person name="Torres T.T."/>
            <person name="Ward R.J."/>
            <person name="Monesi N."/>
        </authorList>
    </citation>
    <scope>NUCLEOTIDE SEQUENCE</scope>
    <source>
        <strain evidence="5">HSMRA1968</strain>
        <tissue evidence="5">Whole embryos</tissue>
    </source>
</reference>
<evidence type="ECO:0000256" key="3">
    <source>
        <dbReference type="PIRSR" id="PIRSR000097-3"/>
    </source>
</evidence>
<feature type="active site" description="Proton donor" evidence="1">
    <location>
        <position position="51"/>
    </location>
</feature>
<keyword evidence="6" id="KW-1185">Reference proteome</keyword>
<dbReference type="Gene3D" id="3.20.20.100">
    <property type="entry name" value="NADP-dependent oxidoreductase domain"/>
    <property type="match status" value="1"/>
</dbReference>
<evidence type="ECO:0000313" key="5">
    <source>
        <dbReference type="EMBL" id="KAJ6646473.1"/>
    </source>
</evidence>
<organism evidence="5 6">
    <name type="scientific">Pseudolycoriella hygida</name>
    <dbReference type="NCBI Taxonomy" id="35572"/>
    <lineage>
        <taxon>Eukaryota</taxon>
        <taxon>Metazoa</taxon>
        <taxon>Ecdysozoa</taxon>
        <taxon>Arthropoda</taxon>
        <taxon>Hexapoda</taxon>
        <taxon>Insecta</taxon>
        <taxon>Pterygota</taxon>
        <taxon>Neoptera</taxon>
        <taxon>Endopterygota</taxon>
        <taxon>Diptera</taxon>
        <taxon>Nematocera</taxon>
        <taxon>Sciaroidea</taxon>
        <taxon>Sciaridae</taxon>
        <taxon>Pseudolycoriella</taxon>
    </lineage>
</organism>
<proteinExistence type="predicted"/>
<comment type="caution">
    <text evidence="5">The sequence shown here is derived from an EMBL/GenBank/DDBJ whole genome shotgun (WGS) entry which is preliminary data.</text>
</comment>
<dbReference type="InterPro" id="IPR023210">
    <property type="entry name" value="NADP_OxRdtase_dom"/>
</dbReference>
<dbReference type="InterPro" id="IPR020471">
    <property type="entry name" value="AKR"/>
</dbReference>
<dbReference type="PIRSF" id="PIRSF000097">
    <property type="entry name" value="AKR"/>
    <property type="match status" value="1"/>
</dbReference>
<evidence type="ECO:0000256" key="2">
    <source>
        <dbReference type="PIRSR" id="PIRSR000097-2"/>
    </source>
</evidence>
<dbReference type="Pfam" id="PF00248">
    <property type="entry name" value="Aldo_ket_red"/>
    <property type="match status" value="1"/>
</dbReference>
<dbReference type="InterPro" id="IPR036812">
    <property type="entry name" value="NAD(P)_OxRdtase_dom_sf"/>
</dbReference>
<dbReference type="PROSITE" id="PS00062">
    <property type="entry name" value="ALDOKETO_REDUCTASE_2"/>
    <property type="match status" value="1"/>
</dbReference>
<dbReference type="Proteomes" id="UP001151699">
    <property type="component" value="Chromosome A"/>
</dbReference>
<dbReference type="AlphaFoldDB" id="A0A9Q0NA07"/>
<name>A0A9Q0NA07_9DIPT</name>
<evidence type="ECO:0000313" key="6">
    <source>
        <dbReference type="Proteomes" id="UP001151699"/>
    </source>
</evidence>
<evidence type="ECO:0000259" key="4">
    <source>
        <dbReference type="Pfam" id="PF00248"/>
    </source>
</evidence>
<dbReference type="PRINTS" id="PR00069">
    <property type="entry name" value="ALDKETRDTASE"/>
</dbReference>
<dbReference type="PANTHER" id="PTHR11732">
    <property type="entry name" value="ALDO/KETO REDUCTASE"/>
    <property type="match status" value="1"/>
</dbReference>
<gene>
    <name evidence="5" type="primary">AKR1B10_3</name>
    <name evidence="5" type="ORF">Bhyg_01684</name>
</gene>
<evidence type="ECO:0000256" key="1">
    <source>
        <dbReference type="PIRSR" id="PIRSR000097-1"/>
    </source>
</evidence>
<protein>
    <submittedName>
        <fullName evidence="5">Aldo-keto reductase family 1 member B10</fullName>
    </submittedName>
</protein>
<dbReference type="InterPro" id="IPR044488">
    <property type="entry name" value="AKR2E"/>
</dbReference>
<dbReference type="InterPro" id="IPR018170">
    <property type="entry name" value="Aldo/ket_reductase_CS"/>
</dbReference>
<feature type="domain" description="NADP-dependent oxidoreductase" evidence="4">
    <location>
        <begin position="19"/>
        <end position="293"/>
    </location>
</feature>
<accession>A0A9Q0NA07</accession>
<feature type="site" description="Lowers pKa of active site Tyr" evidence="3">
    <location>
        <position position="80"/>
    </location>
</feature>
<dbReference type="SUPFAM" id="SSF51430">
    <property type="entry name" value="NAD(P)-linked oxidoreductase"/>
    <property type="match status" value="1"/>
</dbReference>
<dbReference type="EMBL" id="WJQU01000001">
    <property type="protein sequence ID" value="KAJ6646473.1"/>
    <property type="molecule type" value="Genomic_DNA"/>
</dbReference>
<dbReference type="GO" id="GO:0016491">
    <property type="term" value="F:oxidoreductase activity"/>
    <property type="evidence" value="ECO:0007669"/>
    <property type="project" value="InterPro"/>
</dbReference>
<dbReference type="OrthoDB" id="416253at2759"/>